<dbReference type="EMBL" id="JAMYWD010001003">
    <property type="protein sequence ID" value="KAJ4945393.1"/>
    <property type="molecule type" value="Genomic_DNA"/>
</dbReference>
<evidence type="ECO:0000313" key="1">
    <source>
        <dbReference type="EMBL" id="KAJ4945393.1"/>
    </source>
</evidence>
<accession>A0A9Q0GKZ3</accession>
<name>A0A9Q0GKZ3_9MAGN</name>
<comment type="caution">
    <text evidence="1">The sequence shown here is derived from an EMBL/GenBank/DDBJ whole genome shotgun (WGS) entry which is preliminary data.</text>
</comment>
<dbReference type="AlphaFoldDB" id="A0A9Q0GKZ3"/>
<feature type="non-terminal residue" evidence="1">
    <location>
        <position position="1"/>
    </location>
</feature>
<evidence type="ECO:0000313" key="2">
    <source>
        <dbReference type="Proteomes" id="UP001141806"/>
    </source>
</evidence>
<organism evidence="1 2">
    <name type="scientific">Protea cynaroides</name>
    <dbReference type="NCBI Taxonomy" id="273540"/>
    <lineage>
        <taxon>Eukaryota</taxon>
        <taxon>Viridiplantae</taxon>
        <taxon>Streptophyta</taxon>
        <taxon>Embryophyta</taxon>
        <taxon>Tracheophyta</taxon>
        <taxon>Spermatophyta</taxon>
        <taxon>Magnoliopsida</taxon>
        <taxon>Proteales</taxon>
        <taxon>Proteaceae</taxon>
        <taxon>Protea</taxon>
    </lineage>
</organism>
<reference evidence="1" key="1">
    <citation type="journal article" date="2023" name="Plant J.">
        <title>The genome of the king protea, Protea cynaroides.</title>
        <authorList>
            <person name="Chang J."/>
            <person name="Duong T.A."/>
            <person name="Schoeman C."/>
            <person name="Ma X."/>
            <person name="Roodt D."/>
            <person name="Barker N."/>
            <person name="Li Z."/>
            <person name="Van de Peer Y."/>
            <person name="Mizrachi E."/>
        </authorList>
    </citation>
    <scope>NUCLEOTIDE SEQUENCE</scope>
    <source>
        <tissue evidence="1">Young leaves</tissue>
    </source>
</reference>
<protein>
    <submittedName>
        <fullName evidence="1">Uncharacterized protein</fullName>
    </submittedName>
</protein>
<dbReference type="PANTHER" id="PTHR31860">
    <property type="entry name" value="HEAT-INDUCIBLE TRANSCRIPTION REPRESSOR (DUF639)-RELATED"/>
    <property type="match status" value="1"/>
</dbReference>
<proteinExistence type="predicted"/>
<dbReference type="OrthoDB" id="2016709at2759"/>
<sequence>MAVVSKTRNMLEGLVREGSFKWFLGNQSTFEEELEEMEKSPSSRKNWLPELSPMANVIVRRCSKILDISMEELRENFDSGASDSIKHPSRFARNFLEYCCFRALALSTRMIGNLADKRFRRLTYDMMLAWEAPGAASQPLLTEMIDGESNVGQE</sequence>
<gene>
    <name evidence="1" type="ORF">NE237_016336</name>
</gene>
<keyword evidence="2" id="KW-1185">Reference proteome</keyword>
<dbReference type="Proteomes" id="UP001141806">
    <property type="component" value="Unassembled WGS sequence"/>
</dbReference>
<dbReference type="PANTHER" id="PTHR31860:SF6">
    <property type="entry name" value="HEAT-INDUCIBLE TRANSCRIPTION REPRESSOR (DUF639)"/>
    <property type="match status" value="1"/>
</dbReference>